<sequence length="65" mass="7342">MMGQLLFANIILIILLWGIAAMILYTIIRLAVRSAVQEANEPIERLLDGITSLLQALVKEEYKDQ</sequence>
<feature type="transmembrane region" description="Helical" evidence="1">
    <location>
        <begin position="6"/>
        <end position="28"/>
    </location>
</feature>
<accession>A0A7C7D9P7</accession>
<evidence type="ECO:0000313" key="2">
    <source>
        <dbReference type="EMBL" id="HHY26879.1"/>
    </source>
</evidence>
<organism evidence="2 3">
    <name type="scientific">Desulfitobacterium dehalogenans</name>
    <dbReference type="NCBI Taxonomy" id="36854"/>
    <lineage>
        <taxon>Bacteria</taxon>
        <taxon>Bacillati</taxon>
        <taxon>Bacillota</taxon>
        <taxon>Clostridia</taxon>
        <taxon>Eubacteriales</taxon>
        <taxon>Desulfitobacteriaceae</taxon>
        <taxon>Desulfitobacterium</taxon>
    </lineage>
</organism>
<protein>
    <submittedName>
        <fullName evidence="2">Uncharacterized protein</fullName>
    </submittedName>
</protein>
<comment type="caution">
    <text evidence="2">The sequence shown here is derived from an EMBL/GenBank/DDBJ whole genome shotgun (WGS) entry which is preliminary data.</text>
</comment>
<evidence type="ECO:0000256" key="1">
    <source>
        <dbReference type="SAM" id="Phobius"/>
    </source>
</evidence>
<dbReference type="AlphaFoldDB" id="A0A7C7D9P7"/>
<proteinExistence type="predicted"/>
<name>A0A7C7D9P7_9FIRM</name>
<evidence type="ECO:0000313" key="3">
    <source>
        <dbReference type="Proteomes" id="UP000553059"/>
    </source>
</evidence>
<dbReference type="EMBL" id="DUTF01000208">
    <property type="protein sequence ID" value="HHY26879.1"/>
    <property type="molecule type" value="Genomic_DNA"/>
</dbReference>
<keyword evidence="1" id="KW-0472">Membrane</keyword>
<keyword evidence="1" id="KW-1133">Transmembrane helix</keyword>
<reference evidence="2 3" key="1">
    <citation type="journal article" date="2020" name="Biotechnol. Biofuels">
        <title>New insights from the biogas microbiome by comprehensive genome-resolved metagenomics of nearly 1600 species originating from multiple anaerobic digesters.</title>
        <authorList>
            <person name="Campanaro S."/>
            <person name="Treu L."/>
            <person name="Rodriguez-R L.M."/>
            <person name="Kovalovszki A."/>
            <person name="Ziels R.M."/>
            <person name="Maus I."/>
            <person name="Zhu X."/>
            <person name="Kougias P.G."/>
            <person name="Basile A."/>
            <person name="Luo G."/>
            <person name="Schluter A."/>
            <person name="Konstantinidis K.T."/>
            <person name="Angelidaki I."/>
        </authorList>
    </citation>
    <scope>NUCLEOTIDE SEQUENCE [LARGE SCALE GENOMIC DNA]</scope>
    <source>
        <strain evidence="2">AS05jafATM_4</strain>
    </source>
</reference>
<gene>
    <name evidence="2" type="ORF">GX523_09090</name>
</gene>
<keyword evidence="1" id="KW-0812">Transmembrane</keyword>
<dbReference type="Proteomes" id="UP000553059">
    <property type="component" value="Unassembled WGS sequence"/>
</dbReference>